<accession>A0A1H3EMK9</accession>
<dbReference type="SMART" id="SM00849">
    <property type="entry name" value="Lactamase_B"/>
    <property type="match status" value="1"/>
</dbReference>
<gene>
    <name evidence="4" type="ORF">SAMN05444336_11078</name>
</gene>
<dbReference type="GO" id="GO:0016787">
    <property type="term" value="F:hydrolase activity"/>
    <property type="evidence" value="ECO:0007669"/>
    <property type="project" value="UniProtKB-UniRule"/>
</dbReference>
<dbReference type="EMBL" id="FNMZ01000010">
    <property type="protein sequence ID" value="SDX79398.1"/>
    <property type="molecule type" value="Genomic_DNA"/>
</dbReference>
<evidence type="ECO:0000256" key="1">
    <source>
        <dbReference type="ARBA" id="ARBA00022801"/>
    </source>
</evidence>
<dbReference type="AlphaFoldDB" id="A0A1H3EMK9"/>
<dbReference type="InterPro" id="IPR022877">
    <property type="entry name" value="UPF0173"/>
</dbReference>
<organism evidence="4 5">
    <name type="scientific">Albimonas donghaensis</name>
    <dbReference type="NCBI Taxonomy" id="356660"/>
    <lineage>
        <taxon>Bacteria</taxon>
        <taxon>Pseudomonadati</taxon>
        <taxon>Pseudomonadota</taxon>
        <taxon>Alphaproteobacteria</taxon>
        <taxon>Rhodobacterales</taxon>
        <taxon>Paracoccaceae</taxon>
        <taxon>Albimonas</taxon>
    </lineage>
</organism>
<dbReference type="InterPro" id="IPR036866">
    <property type="entry name" value="RibonucZ/Hydroxyglut_hydro"/>
</dbReference>
<feature type="domain" description="Metallo-beta-lactamase" evidence="3">
    <location>
        <begin position="27"/>
        <end position="213"/>
    </location>
</feature>
<protein>
    <recommendedName>
        <fullName evidence="2">UPF0173 metal-dependent hydrolase SAMN05444336_11078</fullName>
    </recommendedName>
</protein>
<dbReference type="NCBIfam" id="NF001911">
    <property type="entry name" value="PRK00685.1"/>
    <property type="match status" value="1"/>
</dbReference>
<keyword evidence="1 2" id="KW-0378">Hydrolase</keyword>
<dbReference type="PANTHER" id="PTHR43546">
    <property type="entry name" value="UPF0173 METAL-DEPENDENT HYDROLASE MJ1163-RELATED"/>
    <property type="match status" value="1"/>
</dbReference>
<dbReference type="HAMAP" id="MF_00457">
    <property type="entry name" value="UPF0173"/>
    <property type="match status" value="1"/>
</dbReference>
<evidence type="ECO:0000259" key="3">
    <source>
        <dbReference type="SMART" id="SM00849"/>
    </source>
</evidence>
<dbReference type="Pfam" id="PF13483">
    <property type="entry name" value="Lactamase_B_3"/>
    <property type="match status" value="1"/>
</dbReference>
<reference evidence="4 5" key="1">
    <citation type="submission" date="2016-10" db="EMBL/GenBank/DDBJ databases">
        <authorList>
            <person name="de Groot N.N."/>
        </authorList>
    </citation>
    <scope>NUCLEOTIDE SEQUENCE [LARGE SCALE GENOMIC DNA]</scope>
    <source>
        <strain evidence="4 5">DSM 17890</strain>
    </source>
</reference>
<proteinExistence type="inferred from homology"/>
<dbReference type="STRING" id="356660.SAMN05444336_11078"/>
<comment type="similarity">
    <text evidence="2">Belongs to the UPF0173 family.</text>
</comment>
<evidence type="ECO:0000256" key="2">
    <source>
        <dbReference type="HAMAP-Rule" id="MF_00457"/>
    </source>
</evidence>
<sequence>MRDRDPRRPRRRMKYREETRMKIIWLGHSSFRIEIADQVLLVDPWLRGNPSFDESKFDEAIAGATAILLSHGHGDHAGNAVEVSKATGAKLVGGYELVGYFAEKEGVEAVGFNLGGTVALGGVEVTMVGARHSSSFPGLGYAGTEAGFMIAGEGKTIYFSGDTDVMADMGVYQALHAPEIGILSCGGHFTMDMKRAAYAAKTFFDFKTVIPCHYKTFPLLAQDAEVLKAGLPGVDVIEPEVMTAIEL</sequence>
<dbReference type="Proteomes" id="UP000199118">
    <property type="component" value="Unassembled WGS sequence"/>
</dbReference>
<dbReference type="Gene3D" id="3.60.15.10">
    <property type="entry name" value="Ribonuclease Z/Hydroxyacylglutathione hydrolase-like"/>
    <property type="match status" value="1"/>
</dbReference>
<dbReference type="InterPro" id="IPR050114">
    <property type="entry name" value="UPF0173_UPF0282_UlaG_hydrolase"/>
</dbReference>
<evidence type="ECO:0000313" key="4">
    <source>
        <dbReference type="EMBL" id="SDX79398.1"/>
    </source>
</evidence>
<dbReference type="PANTHER" id="PTHR43546:SF3">
    <property type="entry name" value="UPF0173 METAL-DEPENDENT HYDROLASE MJ1163"/>
    <property type="match status" value="1"/>
</dbReference>
<name>A0A1H3EMK9_9RHOB</name>
<evidence type="ECO:0000313" key="5">
    <source>
        <dbReference type="Proteomes" id="UP000199118"/>
    </source>
</evidence>
<keyword evidence="5" id="KW-1185">Reference proteome</keyword>
<dbReference type="InterPro" id="IPR001279">
    <property type="entry name" value="Metallo-B-lactamas"/>
</dbReference>
<dbReference type="SUPFAM" id="SSF56281">
    <property type="entry name" value="Metallo-hydrolase/oxidoreductase"/>
    <property type="match status" value="1"/>
</dbReference>